<keyword evidence="2" id="KW-1185">Reference proteome</keyword>
<gene>
    <name evidence="1" type="ORF">HND93_32475</name>
</gene>
<dbReference type="EMBL" id="JABFDB010000040">
    <property type="protein sequence ID" value="NYZ24445.1"/>
    <property type="molecule type" value="Genomic_DNA"/>
</dbReference>
<dbReference type="RefSeq" id="WP_180286217.1">
    <property type="nucleotide sequence ID" value="NZ_JABFDB010000040.1"/>
</dbReference>
<name>A0ABX2TL52_9PROT</name>
<sequence length="304" mass="31355">MVSGGGPVGCIGLDWGTSNLRAYRIAADGRVLDRRESTAGILKAADGDFAGTLRATVGDWLDAEPDAPVLLSGMIGSRQGWLEVPYCPCPAGIDAIAAAVRRLDLDGRTLTFIPGLLDPGAGDAPPDVMRGEEVQLLGCGTEGLHGLPGTHGKWAVVEDGRITRFQTHMTGEVYELLVRHSILGRLMDADAPQDADAFDLGLARAAQPGGLLHHLFGTRTLGLTGGLAAGAQPSYLSGLLIGHEVGAALASVPADAPVTLVGSPRLCALYARALAAFGRTATDAPPDAAAAGLHRLAQRLRPSV</sequence>
<evidence type="ECO:0000313" key="1">
    <source>
        <dbReference type="EMBL" id="NYZ24445.1"/>
    </source>
</evidence>
<accession>A0ABX2TL52</accession>
<dbReference type="Gene3D" id="3.30.420.300">
    <property type="entry name" value="2-keto-3-deoxy-galactonokinase, substrate binding domain"/>
    <property type="match status" value="1"/>
</dbReference>
<dbReference type="InterPro" id="IPR042257">
    <property type="entry name" value="DGOK_C"/>
</dbReference>
<dbReference type="Proteomes" id="UP000584642">
    <property type="component" value="Unassembled WGS sequence"/>
</dbReference>
<dbReference type="InterPro" id="IPR007729">
    <property type="entry name" value="DGOK"/>
</dbReference>
<dbReference type="InterPro" id="IPR042258">
    <property type="entry name" value="DGOK_N"/>
</dbReference>
<protein>
    <submittedName>
        <fullName evidence="1">2-dehydro-3-deoxygalactonokinase</fullName>
    </submittedName>
</protein>
<evidence type="ECO:0000313" key="2">
    <source>
        <dbReference type="Proteomes" id="UP000584642"/>
    </source>
</evidence>
<proteinExistence type="predicted"/>
<dbReference type="CDD" id="cd24012">
    <property type="entry name" value="ASKHA_NBD_KDGal-kinase"/>
    <property type="match status" value="1"/>
</dbReference>
<comment type="caution">
    <text evidence="1">The sequence shown here is derived from an EMBL/GenBank/DDBJ whole genome shotgun (WGS) entry which is preliminary data.</text>
</comment>
<organism evidence="1 2">
    <name type="scientific">Azospirillum oleiclasticum</name>
    <dbReference type="NCBI Taxonomy" id="2735135"/>
    <lineage>
        <taxon>Bacteria</taxon>
        <taxon>Pseudomonadati</taxon>
        <taxon>Pseudomonadota</taxon>
        <taxon>Alphaproteobacteria</taxon>
        <taxon>Rhodospirillales</taxon>
        <taxon>Azospirillaceae</taxon>
        <taxon>Azospirillum</taxon>
    </lineage>
</organism>
<reference evidence="1 2" key="1">
    <citation type="submission" date="2020-05" db="EMBL/GenBank/DDBJ databases">
        <title>Azospirillum oleiclasticum sp. nov, a nitrogen-fixing and heavy crude oil-emulsifying bacterium isolated from the crude oil of Yumen Oilfield.</title>
        <authorList>
            <person name="Wu D."/>
            <person name="Cai M."/>
            <person name="Zhang X."/>
        </authorList>
    </citation>
    <scope>NUCLEOTIDE SEQUENCE [LARGE SCALE GENOMIC DNA]</scope>
    <source>
        <strain evidence="1 2">ROY-1-1-2</strain>
    </source>
</reference>
<dbReference type="Gene3D" id="3.30.420.310">
    <property type="entry name" value="2-keto-3-deoxy-galactonokinase, C-terminal domain"/>
    <property type="match status" value="1"/>
</dbReference>
<dbReference type="Pfam" id="PF05035">
    <property type="entry name" value="DGOK"/>
    <property type="match status" value="1"/>
</dbReference>